<keyword evidence="3 6" id="KW-0812">Transmembrane</keyword>
<dbReference type="InterPro" id="IPR042094">
    <property type="entry name" value="T2SS_GspF_sf"/>
</dbReference>
<evidence type="ECO:0000256" key="6">
    <source>
        <dbReference type="SAM" id="Phobius"/>
    </source>
</evidence>
<reference evidence="8 9" key="1">
    <citation type="journal article" date="2019" name="Int. J. Syst. Evol. Microbiol.">
        <title>The Global Catalogue of Microorganisms (GCM) 10K type strain sequencing project: providing services to taxonomists for standard genome sequencing and annotation.</title>
        <authorList>
            <consortium name="The Broad Institute Genomics Platform"/>
            <consortium name="The Broad Institute Genome Sequencing Center for Infectious Disease"/>
            <person name="Wu L."/>
            <person name="Ma J."/>
        </authorList>
    </citation>
    <scope>NUCLEOTIDE SEQUENCE [LARGE SCALE GENOMIC DNA]</scope>
    <source>
        <strain evidence="8 9">JCM 16013</strain>
    </source>
</reference>
<evidence type="ECO:0000256" key="3">
    <source>
        <dbReference type="ARBA" id="ARBA00022692"/>
    </source>
</evidence>
<name>A0ABN2RUP7_9ACTN</name>
<protein>
    <recommendedName>
        <fullName evidence="7">Type II secretion system protein GspF domain-containing protein</fullName>
    </recommendedName>
</protein>
<evidence type="ECO:0000256" key="2">
    <source>
        <dbReference type="ARBA" id="ARBA00022475"/>
    </source>
</evidence>
<dbReference type="PANTHER" id="PTHR35007:SF3">
    <property type="entry name" value="POSSIBLE CONSERVED ALANINE RICH MEMBRANE PROTEIN"/>
    <property type="match status" value="1"/>
</dbReference>
<keyword evidence="5 6" id="KW-0472">Membrane</keyword>
<dbReference type="PANTHER" id="PTHR35007">
    <property type="entry name" value="INTEGRAL MEMBRANE PROTEIN-RELATED"/>
    <property type="match status" value="1"/>
</dbReference>
<dbReference type="EMBL" id="BAAAQM010000021">
    <property type="protein sequence ID" value="GAA1975233.1"/>
    <property type="molecule type" value="Genomic_DNA"/>
</dbReference>
<keyword evidence="2" id="KW-1003">Cell membrane</keyword>
<keyword evidence="4 6" id="KW-1133">Transmembrane helix</keyword>
<organism evidence="8 9">
    <name type="scientific">Catenulispora subtropica</name>
    <dbReference type="NCBI Taxonomy" id="450798"/>
    <lineage>
        <taxon>Bacteria</taxon>
        <taxon>Bacillati</taxon>
        <taxon>Actinomycetota</taxon>
        <taxon>Actinomycetes</taxon>
        <taxon>Catenulisporales</taxon>
        <taxon>Catenulisporaceae</taxon>
        <taxon>Catenulispora</taxon>
    </lineage>
</organism>
<feature type="transmembrane region" description="Helical" evidence="6">
    <location>
        <begin position="234"/>
        <end position="254"/>
    </location>
</feature>
<evidence type="ECO:0000256" key="5">
    <source>
        <dbReference type="ARBA" id="ARBA00023136"/>
    </source>
</evidence>
<dbReference type="Proteomes" id="UP001499854">
    <property type="component" value="Unassembled WGS sequence"/>
</dbReference>
<comment type="caution">
    <text evidence="8">The sequence shown here is derived from an EMBL/GenBank/DDBJ whole genome shotgun (WGS) entry which is preliminary data.</text>
</comment>
<dbReference type="Gene3D" id="1.20.81.30">
    <property type="entry name" value="Type II secretion system (T2SS), domain F"/>
    <property type="match status" value="1"/>
</dbReference>
<feature type="transmembrane region" description="Helical" evidence="6">
    <location>
        <begin position="87"/>
        <end position="104"/>
    </location>
</feature>
<evidence type="ECO:0000256" key="4">
    <source>
        <dbReference type="ARBA" id="ARBA00022989"/>
    </source>
</evidence>
<comment type="subcellular location">
    <subcellularLocation>
        <location evidence="1">Cell membrane</location>
        <topology evidence="1">Multi-pass membrane protein</topology>
    </subcellularLocation>
</comment>
<feature type="transmembrane region" description="Helical" evidence="6">
    <location>
        <begin position="260"/>
        <end position="280"/>
    </location>
</feature>
<evidence type="ECO:0000259" key="7">
    <source>
        <dbReference type="Pfam" id="PF00482"/>
    </source>
</evidence>
<proteinExistence type="predicted"/>
<dbReference type="Pfam" id="PF00482">
    <property type="entry name" value="T2SSF"/>
    <property type="match status" value="1"/>
</dbReference>
<evidence type="ECO:0000256" key="1">
    <source>
        <dbReference type="ARBA" id="ARBA00004651"/>
    </source>
</evidence>
<feature type="domain" description="Type II secretion system protein GspF" evidence="7">
    <location>
        <begin position="123"/>
        <end position="244"/>
    </location>
</feature>
<gene>
    <name evidence="8" type="ORF">GCM10009838_39210</name>
</gene>
<dbReference type="InterPro" id="IPR018076">
    <property type="entry name" value="T2SS_GspF_dom"/>
</dbReference>
<evidence type="ECO:0000313" key="9">
    <source>
        <dbReference type="Proteomes" id="UP001499854"/>
    </source>
</evidence>
<accession>A0ABN2RUP7</accession>
<evidence type="ECO:0000313" key="8">
    <source>
        <dbReference type="EMBL" id="GAA1975233.1"/>
    </source>
</evidence>
<sequence>MDSSDMIALAAGCGVGVGLLLFVTGLIAREERAPGAARPIKDGPLTRLGNFVAPADGPHARERRQAVGFGSVIIGAATWLVTRVPVFGLAAMALVVVVPVLVLPDRSRKEQTARLRALDAWIRGVAARMRAGISLDQALSVSARDVDAIAPQLRRMSAAIAAGMPTSSAIMAFAEEIGDGTYDFACQKLIMVSGRSIEGLAESLDGLAAMVKKRVEVRQELEADRARPASTARWVTIIGLLMFFSAPLTQVNFVASYRTAAGQVAFLIFVAMFLGCLMWARSIARLAPEPRLFGADAARSPAEEQGKVFGMGGGS</sequence>
<feature type="transmembrane region" description="Helical" evidence="6">
    <location>
        <begin position="6"/>
        <end position="28"/>
    </location>
</feature>
<keyword evidence="9" id="KW-1185">Reference proteome</keyword>